<dbReference type="SUPFAM" id="SSF53756">
    <property type="entry name" value="UDP-Glycosyltransferase/glycogen phosphorylase"/>
    <property type="match status" value="1"/>
</dbReference>
<dbReference type="Proteomes" id="UP000317550">
    <property type="component" value="Chromosome"/>
</dbReference>
<keyword evidence="5" id="KW-0328">Glycosyltransferase</keyword>
<evidence type="ECO:0000256" key="6">
    <source>
        <dbReference type="ARBA" id="ARBA00022679"/>
    </source>
</evidence>
<evidence type="ECO:0000256" key="9">
    <source>
        <dbReference type="ARBA" id="ARBA00043995"/>
    </source>
</evidence>
<evidence type="ECO:0000256" key="2">
    <source>
        <dbReference type="ARBA" id="ARBA00004713"/>
    </source>
</evidence>
<evidence type="ECO:0000256" key="7">
    <source>
        <dbReference type="ARBA" id="ARBA00022985"/>
    </source>
</evidence>
<evidence type="ECO:0000256" key="5">
    <source>
        <dbReference type="ARBA" id="ARBA00022676"/>
    </source>
</evidence>
<dbReference type="Gene3D" id="3.40.50.2000">
    <property type="entry name" value="Glycogen Phosphorylase B"/>
    <property type="match status" value="2"/>
</dbReference>
<dbReference type="GO" id="GO:0005829">
    <property type="term" value="C:cytosol"/>
    <property type="evidence" value="ECO:0007669"/>
    <property type="project" value="TreeGrafter"/>
</dbReference>
<gene>
    <name evidence="14" type="primary">waaC</name>
    <name evidence="14" type="ORF">FNU76_10550</name>
</gene>
<comment type="pathway">
    <text evidence="2">Bacterial outer membrane biogenesis; LPS core biosynthesis.</text>
</comment>
<dbReference type="NCBIfam" id="TIGR02193">
    <property type="entry name" value="heptsyl_trn_I"/>
    <property type="match status" value="1"/>
</dbReference>
<keyword evidence="15" id="KW-1185">Reference proteome</keyword>
<evidence type="ECO:0000256" key="12">
    <source>
        <dbReference type="ARBA" id="ARBA00044330"/>
    </source>
</evidence>
<dbReference type="InterPro" id="IPR002201">
    <property type="entry name" value="Glyco_trans_9"/>
</dbReference>
<dbReference type="CDD" id="cd03789">
    <property type="entry name" value="GT9_LPS_heptosyltransferase"/>
    <property type="match status" value="1"/>
</dbReference>
<evidence type="ECO:0000256" key="11">
    <source>
        <dbReference type="ARBA" id="ARBA00044190"/>
    </source>
</evidence>
<keyword evidence="8" id="KW-0472">Membrane</keyword>
<dbReference type="PANTHER" id="PTHR30160:SF19">
    <property type="entry name" value="LIPOPOLYSACCHARIDE HEPTOSYLTRANSFERASE 1"/>
    <property type="match status" value="1"/>
</dbReference>
<dbReference type="GO" id="GO:0008713">
    <property type="term" value="F:ADP-heptose-lipopolysaccharide heptosyltransferase activity"/>
    <property type="evidence" value="ECO:0007669"/>
    <property type="project" value="TreeGrafter"/>
</dbReference>
<keyword evidence="6 14" id="KW-0808">Transferase</keyword>
<evidence type="ECO:0000256" key="10">
    <source>
        <dbReference type="ARBA" id="ARBA00044041"/>
    </source>
</evidence>
<evidence type="ECO:0000313" key="15">
    <source>
        <dbReference type="Proteomes" id="UP000317550"/>
    </source>
</evidence>
<keyword evidence="3" id="KW-1003">Cell membrane</keyword>
<evidence type="ECO:0000256" key="13">
    <source>
        <dbReference type="ARBA" id="ARBA00049201"/>
    </source>
</evidence>
<evidence type="ECO:0000313" key="14">
    <source>
        <dbReference type="EMBL" id="QDQ26767.1"/>
    </source>
</evidence>
<dbReference type="GO" id="GO:0005886">
    <property type="term" value="C:plasma membrane"/>
    <property type="evidence" value="ECO:0007669"/>
    <property type="project" value="UniProtKB-SubCell"/>
</dbReference>
<comment type="similarity">
    <text evidence="9">Belongs to the glycosyltransferase 9 family.</text>
</comment>
<reference evidence="15" key="1">
    <citation type="submission" date="2019-07" db="EMBL/GenBank/DDBJ databases">
        <title>Chitinimonas sp. nov., isolated from Ny-Alesund, arctica soil.</title>
        <authorList>
            <person name="Xu Q."/>
            <person name="Peng F."/>
        </authorList>
    </citation>
    <scope>NUCLEOTIDE SEQUENCE [LARGE SCALE GENOMIC DNA]</scope>
    <source>
        <strain evidence="15">R3-44</strain>
    </source>
</reference>
<evidence type="ECO:0000256" key="3">
    <source>
        <dbReference type="ARBA" id="ARBA00022475"/>
    </source>
</evidence>
<keyword evidence="4" id="KW-0997">Cell inner membrane</keyword>
<accession>A0A516SF31</accession>
<dbReference type="GO" id="GO:0009244">
    <property type="term" value="P:lipopolysaccharide core region biosynthetic process"/>
    <property type="evidence" value="ECO:0007669"/>
    <property type="project" value="InterPro"/>
</dbReference>
<proteinExistence type="inferred from homology"/>
<name>A0A516SF31_9NEIS</name>
<sequence length="318" mass="34280">MPKILLVRLSSMGDVIHNLPAVTDLVAHYPNAELHWAVEEGFADLPGLHPAIGKIKPFALRRWRKQPLSRQSWREFQAFRAGLKAERYDLVIDSQGLLKSALVARSSGAAIAGFDRHGAREPLASYLYDRRYAVPSTLHVIERNRLLTGQALGYRPGALLDYGIRAPACALPWRPAGDYAVLLTATSRDDKLWDEANWIGLGRHLLAQGLRPVLPWGGERERERAERIVAQLPGAVVAPRLSLAEAARLLADGRVAIGVDTGLMHLAAALGIPSIALFCASDPGMTGVLAAGFAVNLGSRGQAPGLAEVQATLARALA</sequence>
<dbReference type="RefSeq" id="WP_144278161.1">
    <property type="nucleotide sequence ID" value="NZ_CP041730.1"/>
</dbReference>
<evidence type="ECO:0000256" key="4">
    <source>
        <dbReference type="ARBA" id="ARBA00022519"/>
    </source>
</evidence>
<dbReference type="AlphaFoldDB" id="A0A516SF31"/>
<dbReference type="InterPro" id="IPR011908">
    <property type="entry name" value="LipoPS_heptosylTferase-I"/>
</dbReference>
<dbReference type="EMBL" id="CP041730">
    <property type="protein sequence ID" value="QDQ26767.1"/>
    <property type="molecule type" value="Genomic_DNA"/>
</dbReference>
<protein>
    <recommendedName>
        <fullName evidence="11">Lipopolysaccharide heptosyltransferase 1</fullName>
        <ecNumber evidence="10">2.4.99.23</ecNumber>
    </recommendedName>
    <alternativeName>
        <fullName evidence="12">ADP-heptose:lipopolysaccharide heptosyltransferase I</fullName>
    </alternativeName>
</protein>
<dbReference type="KEGG" id="cari:FNU76_10550"/>
<organism evidence="14 15">
    <name type="scientific">Chitinimonas arctica</name>
    <dbReference type="NCBI Taxonomy" id="2594795"/>
    <lineage>
        <taxon>Bacteria</taxon>
        <taxon>Pseudomonadati</taxon>
        <taxon>Pseudomonadota</taxon>
        <taxon>Betaproteobacteria</taxon>
        <taxon>Neisseriales</taxon>
        <taxon>Chitinibacteraceae</taxon>
        <taxon>Chitinimonas</taxon>
    </lineage>
</organism>
<dbReference type="InterPro" id="IPR051199">
    <property type="entry name" value="LPS_LOS_Heptosyltrfase"/>
</dbReference>
<keyword evidence="7" id="KW-0448">Lipopolysaccharide biosynthesis</keyword>
<evidence type="ECO:0000256" key="8">
    <source>
        <dbReference type="ARBA" id="ARBA00023136"/>
    </source>
</evidence>
<dbReference type="PANTHER" id="PTHR30160">
    <property type="entry name" value="TETRAACYLDISACCHARIDE 4'-KINASE-RELATED"/>
    <property type="match status" value="1"/>
</dbReference>
<comment type="catalytic activity">
    <reaction evidence="13">
        <text>an alpha-Kdo-(2-&gt;4)-alpha-Kdo-(2-&gt;6)-lipid A + ADP-L-glycero-beta-D-manno-heptose = an L-alpha-D-Hep-(1-&gt;5)-[alpha-Kdo-(2-&gt;4)]-alpha-Kdo-(2-&gt;6)-lipid A + ADP + H(+)</text>
        <dbReference type="Rhea" id="RHEA:74067"/>
        <dbReference type="ChEBI" id="CHEBI:15378"/>
        <dbReference type="ChEBI" id="CHEBI:61506"/>
        <dbReference type="ChEBI" id="CHEBI:176431"/>
        <dbReference type="ChEBI" id="CHEBI:193068"/>
        <dbReference type="ChEBI" id="CHEBI:456216"/>
        <dbReference type="EC" id="2.4.99.23"/>
    </reaction>
</comment>
<dbReference type="Pfam" id="PF01075">
    <property type="entry name" value="Glyco_transf_9"/>
    <property type="match status" value="1"/>
</dbReference>
<dbReference type="OrthoDB" id="9767552at2"/>
<dbReference type="EC" id="2.4.99.23" evidence="10"/>
<evidence type="ECO:0000256" key="1">
    <source>
        <dbReference type="ARBA" id="ARBA00004515"/>
    </source>
</evidence>
<comment type="subcellular location">
    <subcellularLocation>
        <location evidence="1">Cell inner membrane</location>
        <topology evidence="1">Peripheral membrane protein</topology>
        <orientation evidence="1">Cytoplasmic side</orientation>
    </subcellularLocation>
</comment>